<dbReference type="EMBL" id="JSAN01000011">
    <property type="protein sequence ID" value="KIC74340.1"/>
    <property type="molecule type" value="Genomic_DNA"/>
</dbReference>
<feature type="coiled-coil region" evidence="1">
    <location>
        <begin position="453"/>
        <end position="487"/>
    </location>
</feature>
<evidence type="ECO:0000256" key="2">
    <source>
        <dbReference type="SAM" id="MobiDB-lite"/>
    </source>
</evidence>
<feature type="region of interest" description="Disordered" evidence="2">
    <location>
        <begin position="372"/>
        <end position="392"/>
    </location>
</feature>
<sequence length="520" mass="60753">MINDITLRSVTEGADRIHGYLKDGQFDHENATKEANDLYQKGVKLVIAEVQKNLSIKDSVFPVVKALNDIILDDKTYTLSSFHQSLSKVYRIFIELTWYQCYCQRSWQTLNKTRDSIIENSKNIISVLPKNEISTRFEYRCAEQAAKCLKVVESFWKKSPEHILNIGESAEGTSFFGIIKGFQGFIKDARNDWVHEWYLYIHELRWLSANIKTQEDFKNIIGVRLKNFQEKGNKYTICLALIFVDLIKNPEVTENVRKLAAKGLADLFIIREHGDIIAYLAKLLSQVKFTEKAAIKADRYWKTRFLIMQSLEELAKDPAYKEYIRVTADRLANKVHHNQRIHIEEKEQIRKKLESLQGKNEEIQESIEQTQSKLTARKKDKQRSDDHIQQSFNKHNGVNLLTEQKGKKRKIIGSGLQASFIEEDMLLSAEKNEKKRKRIDTQLAFTKQKSIKLTDEKRNYQRNQVNIQALEAKLKKDQDKKVAIKRDLEKMHLFEKVLEEIHSEEKNCVDRLDVIRSLCT</sequence>
<reference evidence="3 4" key="1">
    <citation type="journal article" date="2014" name="Mol. Biol. Evol.">
        <title>Massive expansion of Ubiquitination-related gene families within the Chlamydiae.</title>
        <authorList>
            <person name="Domman D."/>
            <person name="Collingro A."/>
            <person name="Lagkouvardos I."/>
            <person name="Gehre L."/>
            <person name="Weinmaier T."/>
            <person name="Rattei T."/>
            <person name="Subtil A."/>
            <person name="Horn M."/>
        </authorList>
    </citation>
    <scope>NUCLEOTIDE SEQUENCE [LARGE SCALE GENOMIC DNA]</scope>
    <source>
        <strain evidence="3 4">EI2</strain>
    </source>
</reference>
<comment type="caution">
    <text evidence="3">The sequence shown here is derived from an EMBL/GenBank/DDBJ whole genome shotgun (WGS) entry which is preliminary data.</text>
</comment>
<dbReference type="PATRIC" id="fig|362787.3.peg.63"/>
<evidence type="ECO:0000313" key="4">
    <source>
        <dbReference type="Proteomes" id="UP000031465"/>
    </source>
</evidence>
<accession>A0A0C1JTA5</accession>
<proteinExistence type="predicted"/>
<dbReference type="RefSeq" id="WP_039355791.1">
    <property type="nucleotide sequence ID" value="NZ_JSAN01000011.1"/>
</dbReference>
<gene>
    <name evidence="3" type="ORF">DB44_AL00340</name>
</gene>
<evidence type="ECO:0000256" key="1">
    <source>
        <dbReference type="SAM" id="Coils"/>
    </source>
</evidence>
<organism evidence="3 4">
    <name type="scientific">Candidatus Protochlamydia amoebophila</name>
    <dbReference type="NCBI Taxonomy" id="362787"/>
    <lineage>
        <taxon>Bacteria</taxon>
        <taxon>Pseudomonadati</taxon>
        <taxon>Chlamydiota</taxon>
        <taxon>Chlamydiia</taxon>
        <taxon>Parachlamydiales</taxon>
        <taxon>Parachlamydiaceae</taxon>
        <taxon>Candidatus Protochlamydia</taxon>
    </lineage>
</organism>
<dbReference type="Proteomes" id="UP000031465">
    <property type="component" value="Unassembled WGS sequence"/>
</dbReference>
<evidence type="ECO:0000313" key="3">
    <source>
        <dbReference type="EMBL" id="KIC74340.1"/>
    </source>
</evidence>
<name>A0A0C1JTA5_9BACT</name>
<protein>
    <submittedName>
        <fullName evidence="3">Uncharacterized protein</fullName>
    </submittedName>
</protein>
<keyword evidence="1" id="KW-0175">Coiled coil</keyword>
<dbReference type="AlphaFoldDB" id="A0A0C1JTA5"/>